<evidence type="ECO:0000313" key="1">
    <source>
        <dbReference type="EMBL" id="OQX05709.1"/>
    </source>
</evidence>
<dbReference type="NCBIfam" id="TIGR01551">
    <property type="entry name" value="major_capsid_P2"/>
    <property type="match status" value="1"/>
</dbReference>
<dbReference type="InterPro" id="IPR006441">
    <property type="entry name" value="Phage_P2_GpN"/>
</dbReference>
<name>A0A1Y1QHE2_9GAMM</name>
<dbReference type="AlphaFoldDB" id="A0A1Y1QHE2"/>
<proteinExistence type="predicted"/>
<dbReference type="EMBL" id="MTEJ01000276">
    <property type="protein sequence ID" value="OQX05709.1"/>
    <property type="molecule type" value="Genomic_DNA"/>
</dbReference>
<sequence>MQPFTRQVFNKYLQSYANAIGNPNAAKNEAAHYPPLAQQKTYLRVAEHAAFLKEVNHVPVNAQIGQRVGIGVSQPLASRTNTDLEERKTQDMADMTGDEYRCMQTNTDTHISYRTLDSWAHMDNFMKTYNGSLSLQKARDRLMIGFNGTSAAPVTDKAANPLLQDVNIGWLAKVRNSEPDRILGYDSDGAATTDTYKIGDGGNYKTLDMLVFDMITNLLDAWHQGADDLVVLVGREIWTSHGLSLLSNSTLPTERNALSTWFAAQTVAGLPCVMPPFFPVRGVVVTSYSNLSIYYQMGTLRRAIIDNPKRDRLEEYHSENEAYVVEDFGKFAGVRNGAILLPDGAGEWV</sequence>
<evidence type="ECO:0000313" key="2">
    <source>
        <dbReference type="Proteomes" id="UP000192491"/>
    </source>
</evidence>
<dbReference type="Proteomes" id="UP000192491">
    <property type="component" value="Unassembled WGS sequence"/>
</dbReference>
<comment type="caution">
    <text evidence="1">The sequence shown here is derived from an EMBL/GenBank/DDBJ whole genome shotgun (WGS) entry which is preliminary data.</text>
</comment>
<gene>
    <name evidence="1" type="ORF">BWK73_32875</name>
</gene>
<protein>
    <submittedName>
        <fullName evidence="1">Phage major capsid protein, P2 family</fullName>
    </submittedName>
</protein>
<organism evidence="1 2">
    <name type="scientific">Thiothrix lacustris</name>
    <dbReference type="NCBI Taxonomy" id="525917"/>
    <lineage>
        <taxon>Bacteria</taxon>
        <taxon>Pseudomonadati</taxon>
        <taxon>Pseudomonadota</taxon>
        <taxon>Gammaproteobacteria</taxon>
        <taxon>Thiotrichales</taxon>
        <taxon>Thiotrichaceae</taxon>
        <taxon>Thiothrix</taxon>
    </lineage>
</organism>
<dbReference type="Pfam" id="PF05125">
    <property type="entry name" value="Phage_cap_P2"/>
    <property type="match status" value="1"/>
</dbReference>
<reference evidence="1 2" key="1">
    <citation type="submission" date="2017-01" db="EMBL/GenBank/DDBJ databases">
        <title>Novel large sulfur bacteria in the metagenomes of groundwater-fed chemosynthetic microbial mats in the Lake Huron basin.</title>
        <authorList>
            <person name="Sharrar A.M."/>
            <person name="Flood B.E."/>
            <person name="Bailey J.V."/>
            <person name="Jones D.S."/>
            <person name="Biddanda B."/>
            <person name="Ruberg S.A."/>
            <person name="Marcus D.N."/>
            <person name="Dick G.J."/>
        </authorList>
    </citation>
    <scope>NUCLEOTIDE SEQUENCE [LARGE SCALE GENOMIC DNA]</scope>
    <source>
        <strain evidence="1">A8</strain>
    </source>
</reference>
<accession>A0A1Y1QHE2</accession>